<dbReference type="InterPro" id="IPR016166">
    <property type="entry name" value="FAD-bd_PCMH"/>
</dbReference>
<dbReference type="Gene3D" id="3.30.465.10">
    <property type="match status" value="1"/>
</dbReference>
<dbReference type="EMBL" id="JAQOWY010000564">
    <property type="protein sequence ID" value="KAK1840418.1"/>
    <property type="molecule type" value="Genomic_DNA"/>
</dbReference>
<evidence type="ECO:0000256" key="3">
    <source>
        <dbReference type="ARBA" id="ARBA00022827"/>
    </source>
</evidence>
<evidence type="ECO:0000256" key="1">
    <source>
        <dbReference type="ARBA" id="ARBA00005466"/>
    </source>
</evidence>
<dbReference type="PROSITE" id="PS51387">
    <property type="entry name" value="FAD_PCMH"/>
    <property type="match status" value="1"/>
</dbReference>
<dbReference type="PANTHER" id="PTHR42973">
    <property type="entry name" value="BINDING OXIDOREDUCTASE, PUTATIVE (AFU_ORTHOLOGUE AFUA_1G17690)-RELATED"/>
    <property type="match status" value="1"/>
</dbReference>
<dbReference type="InterPro" id="IPR050416">
    <property type="entry name" value="FAD-linked_Oxidoreductase"/>
</dbReference>
<keyword evidence="4" id="KW-0560">Oxidoreductase</keyword>
<keyword evidence="2" id="KW-0285">Flavoprotein</keyword>
<feature type="domain" description="FAD-binding PCMH-type" evidence="5">
    <location>
        <begin position="68"/>
        <end position="239"/>
    </location>
</feature>
<evidence type="ECO:0000259" key="5">
    <source>
        <dbReference type="PROSITE" id="PS51387"/>
    </source>
</evidence>
<gene>
    <name evidence="6" type="ORF">CCHR01_16960</name>
</gene>
<dbReference type="PANTHER" id="PTHR42973:SF54">
    <property type="entry name" value="FAD-BINDING PCMH-TYPE DOMAIN-CONTAINING PROTEIN"/>
    <property type="match status" value="1"/>
</dbReference>
<dbReference type="Pfam" id="PF01565">
    <property type="entry name" value="FAD_binding_4"/>
    <property type="match status" value="1"/>
</dbReference>
<dbReference type="InterPro" id="IPR006094">
    <property type="entry name" value="Oxid_FAD_bind_N"/>
</dbReference>
<dbReference type="GO" id="GO:0016491">
    <property type="term" value="F:oxidoreductase activity"/>
    <property type="evidence" value="ECO:0007669"/>
    <property type="project" value="UniProtKB-KW"/>
</dbReference>
<dbReference type="SUPFAM" id="SSF56176">
    <property type="entry name" value="FAD-binding/transporter-associated domain-like"/>
    <property type="match status" value="1"/>
</dbReference>
<dbReference type="GO" id="GO:0071949">
    <property type="term" value="F:FAD binding"/>
    <property type="evidence" value="ECO:0007669"/>
    <property type="project" value="InterPro"/>
</dbReference>
<comment type="similarity">
    <text evidence="1">Belongs to the oxygen-dependent FAD-linked oxidoreductase family.</text>
</comment>
<keyword evidence="3" id="KW-0274">FAD</keyword>
<sequence length="544" mass="59747">MRVDKEQITSFMLTLGLMQDQITQIYQRAQVSNNYTEELLSALYPANVFLPATTDYPTWIDKYFGSRPRLNASAVFTPETTEQVSSAVQILEFFQRKFAIRGLGFTSHPGMAGIEDGVLIALEKMNAISVSPSKEVVSLGPGNNWGRVYETLESQGLAATGGELAVVGISGLLIGNGFSQFLSSRGFSSADVANFEVVLAGGKVVNANATENEDLWWALKGGSNNFGIVTRFDMNTFPLPNGVWSGTLSYNQSQADAALESFYDMQTGPLLDDPHLTVTCLEMIIPAIGLTTIDLATSTDKTNFTGSYPAAIKPLLDAEPISTNMSRKTLTTLATQDVTPEFLSVYTKRINRANVNVKADKELYKEISTLLFTHYGSSALEEHTIGLSWNPVTPHTVRETNRKGGNPAGWQEINQNCQYILSPAWSSEVESYEACADQKPAINLRTNWANSADDAAAIQMDDAFVAKITELARKRNALMPNQWLNNAAENVDVMKSYGEDNFERLRSVSDKYDAEKTFQRLCPGGYKLGMSEISGWSPLKLELS</sequence>
<comment type="caution">
    <text evidence="6">The sequence shown here is derived from an EMBL/GenBank/DDBJ whole genome shotgun (WGS) entry which is preliminary data.</text>
</comment>
<evidence type="ECO:0000313" key="6">
    <source>
        <dbReference type="EMBL" id="KAK1840418.1"/>
    </source>
</evidence>
<evidence type="ECO:0000313" key="7">
    <source>
        <dbReference type="Proteomes" id="UP001243330"/>
    </source>
</evidence>
<dbReference type="AlphaFoldDB" id="A0AAD9A3B3"/>
<accession>A0AAD9A3B3</accession>
<keyword evidence="7" id="KW-1185">Reference proteome</keyword>
<protein>
    <submittedName>
        <fullName evidence="6">Mitomycin radical oxidase</fullName>
    </submittedName>
</protein>
<name>A0AAD9A3B3_9PEZI</name>
<proteinExistence type="inferred from homology"/>
<reference evidence="6" key="1">
    <citation type="submission" date="2023-01" db="EMBL/GenBank/DDBJ databases">
        <title>Colletotrichum chrysophilum M932 genome sequence.</title>
        <authorList>
            <person name="Baroncelli R."/>
        </authorList>
    </citation>
    <scope>NUCLEOTIDE SEQUENCE</scope>
    <source>
        <strain evidence="6">M932</strain>
    </source>
</reference>
<dbReference type="InterPro" id="IPR016169">
    <property type="entry name" value="FAD-bd_PCMH_sub2"/>
</dbReference>
<organism evidence="6 7">
    <name type="scientific">Colletotrichum chrysophilum</name>
    <dbReference type="NCBI Taxonomy" id="1836956"/>
    <lineage>
        <taxon>Eukaryota</taxon>
        <taxon>Fungi</taxon>
        <taxon>Dikarya</taxon>
        <taxon>Ascomycota</taxon>
        <taxon>Pezizomycotina</taxon>
        <taxon>Sordariomycetes</taxon>
        <taxon>Hypocreomycetidae</taxon>
        <taxon>Glomerellales</taxon>
        <taxon>Glomerellaceae</taxon>
        <taxon>Colletotrichum</taxon>
        <taxon>Colletotrichum gloeosporioides species complex</taxon>
    </lineage>
</organism>
<evidence type="ECO:0000256" key="4">
    <source>
        <dbReference type="ARBA" id="ARBA00023002"/>
    </source>
</evidence>
<dbReference type="Proteomes" id="UP001243330">
    <property type="component" value="Unassembled WGS sequence"/>
</dbReference>
<dbReference type="InterPro" id="IPR036318">
    <property type="entry name" value="FAD-bd_PCMH-like_sf"/>
</dbReference>
<evidence type="ECO:0000256" key="2">
    <source>
        <dbReference type="ARBA" id="ARBA00022630"/>
    </source>
</evidence>